<name>A0A563DEG5_9FLAO</name>
<evidence type="ECO:0000259" key="6">
    <source>
        <dbReference type="Pfam" id="PF13515"/>
    </source>
</evidence>
<gene>
    <name evidence="7" type="ORF">ETU09_06175</name>
</gene>
<dbReference type="AlphaFoldDB" id="A0A563DEG5"/>
<keyword evidence="3 5" id="KW-1133">Transmembrane helix</keyword>
<evidence type="ECO:0000256" key="2">
    <source>
        <dbReference type="ARBA" id="ARBA00022692"/>
    </source>
</evidence>
<proteinExistence type="predicted"/>
<evidence type="ECO:0000313" key="7">
    <source>
        <dbReference type="EMBL" id="TWP28323.1"/>
    </source>
</evidence>
<feature type="transmembrane region" description="Helical" evidence="5">
    <location>
        <begin position="223"/>
        <end position="239"/>
    </location>
</feature>
<keyword evidence="8" id="KW-1185">Reference proteome</keyword>
<feature type="domain" description="Integral membrane bound transporter" evidence="6">
    <location>
        <begin position="187"/>
        <end position="311"/>
    </location>
</feature>
<dbReference type="OrthoDB" id="7066717at2"/>
<sequence length="327" mass="37878">MKIKNISTDNFVFFTSTGAITIISFLFLGLSSIALGIISVMFTYIIYSAKPKSGKYIYTFFWLSMILFGCYLGILFKLSIEFYIFLFLLSNYYYIAYNHDPISDRAIPYFIIYSSLGTTLKDLSYHAAIAYLLGSIITLTMIAIVNRRKLEFINFQSGEFTQTLFTHPFQNFVNSLIFSSFLFLTLYLPEQLKLERSYWAVMTFVVLLKPKDQGILTNTIKRFLGNLAGSIVVLIIMNIDSKYRIFHFLVILLCVFFLPTFLNFKYFLKTFGLTVFILILLESAEFWKDPNYSLPFARIYETFLGGLLALLGSFIMKRIHQTILKET</sequence>
<accession>A0A563DEG5</accession>
<dbReference type="EMBL" id="SELH01000020">
    <property type="protein sequence ID" value="TWP28323.1"/>
    <property type="molecule type" value="Genomic_DNA"/>
</dbReference>
<keyword evidence="4 5" id="KW-0472">Membrane</keyword>
<keyword evidence="2 5" id="KW-0812">Transmembrane</keyword>
<feature type="transmembrane region" description="Helical" evidence="5">
    <location>
        <begin position="80"/>
        <end position="97"/>
    </location>
</feature>
<evidence type="ECO:0000256" key="1">
    <source>
        <dbReference type="ARBA" id="ARBA00004141"/>
    </source>
</evidence>
<feature type="transmembrane region" description="Helical" evidence="5">
    <location>
        <begin position="299"/>
        <end position="316"/>
    </location>
</feature>
<feature type="transmembrane region" description="Helical" evidence="5">
    <location>
        <begin position="56"/>
        <end position="74"/>
    </location>
</feature>
<evidence type="ECO:0000256" key="5">
    <source>
        <dbReference type="SAM" id="Phobius"/>
    </source>
</evidence>
<evidence type="ECO:0000256" key="4">
    <source>
        <dbReference type="ARBA" id="ARBA00023136"/>
    </source>
</evidence>
<dbReference type="GO" id="GO:0016020">
    <property type="term" value="C:membrane"/>
    <property type="evidence" value="ECO:0007669"/>
    <property type="project" value="UniProtKB-SubCell"/>
</dbReference>
<dbReference type="Pfam" id="PF13515">
    <property type="entry name" value="FUSC_2"/>
    <property type="match status" value="1"/>
</dbReference>
<feature type="transmembrane region" description="Helical" evidence="5">
    <location>
        <begin position="123"/>
        <end position="145"/>
    </location>
</feature>
<feature type="transmembrane region" description="Helical" evidence="5">
    <location>
        <begin position="245"/>
        <end position="264"/>
    </location>
</feature>
<reference evidence="7 8" key="1">
    <citation type="submission" date="2019-02" db="EMBL/GenBank/DDBJ databases">
        <title>Apibacter muscae sp. nov.: a novel member of the house fly microbiota.</title>
        <authorList>
            <person name="Park R."/>
        </authorList>
    </citation>
    <scope>NUCLEOTIDE SEQUENCE [LARGE SCALE GENOMIC DNA]</scope>
    <source>
        <strain evidence="7 8">AL1</strain>
    </source>
</reference>
<dbReference type="Proteomes" id="UP000319499">
    <property type="component" value="Unassembled WGS sequence"/>
</dbReference>
<dbReference type="InterPro" id="IPR049453">
    <property type="entry name" value="Memb_transporter_dom"/>
</dbReference>
<protein>
    <submittedName>
        <fullName evidence="7">FUSC family protein</fullName>
    </submittedName>
</protein>
<comment type="caution">
    <text evidence="7">The sequence shown here is derived from an EMBL/GenBank/DDBJ whole genome shotgun (WGS) entry which is preliminary data.</text>
</comment>
<organism evidence="7 8">
    <name type="scientific">Apibacter muscae</name>
    <dbReference type="NCBI Taxonomy" id="2509004"/>
    <lineage>
        <taxon>Bacteria</taxon>
        <taxon>Pseudomonadati</taxon>
        <taxon>Bacteroidota</taxon>
        <taxon>Flavobacteriia</taxon>
        <taxon>Flavobacteriales</taxon>
        <taxon>Weeksellaceae</taxon>
        <taxon>Apibacter</taxon>
    </lineage>
</organism>
<evidence type="ECO:0000313" key="8">
    <source>
        <dbReference type="Proteomes" id="UP000319499"/>
    </source>
</evidence>
<evidence type="ECO:0000256" key="3">
    <source>
        <dbReference type="ARBA" id="ARBA00022989"/>
    </source>
</evidence>
<dbReference type="RefSeq" id="WP_146292601.1">
    <property type="nucleotide sequence ID" value="NZ_SELH01000020.1"/>
</dbReference>
<feature type="transmembrane region" description="Helical" evidence="5">
    <location>
        <begin position="20"/>
        <end position="44"/>
    </location>
</feature>
<feature type="transmembrane region" description="Helical" evidence="5">
    <location>
        <begin position="169"/>
        <end position="188"/>
    </location>
</feature>
<comment type="subcellular location">
    <subcellularLocation>
        <location evidence="1">Membrane</location>
        <topology evidence="1">Multi-pass membrane protein</topology>
    </subcellularLocation>
</comment>